<dbReference type="EMBL" id="AALD02000061">
    <property type="protein sequence ID" value="EEQ08899.1"/>
    <property type="molecule type" value="Genomic_DNA"/>
</dbReference>
<reference evidence="1" key="1">
    <citation type="submission" date="2008-12" db="EMBL/GenBank/DDBJ databases">
        <title>Annotation of the Yersinia mollaretii ATCC 43969 genome.</title>
        <authorList>
            <person name="Read T.D."/>
            <person name="Akmal A."/>
            <person name="Bishop-Lilly K."/>
            <person name="Chen P.E."/>
            <person name="Cook C."/>
            <person name="Kiley M.P."/>
            <person name="Lentz S."/>
            <person name="Mateczun A."/>
            <person name="Nagarajan N."/>
            <person name="Nolan N."/>
            <person name="Osborne B.I."/>
            <person name="Pop M."/>
            <person name="Sozhamannan S."/>
            <person name="Stewart A.C."/>
            <person name="Sulakvelidze A."/>
            <person name="Thomason B."/>
            <person name="Willner K."/>
            <person name="Zwick M.E."/>
        </authorList>
    </citation>
    <scope>NUCLEOTIDE SEQUENCE [LARGE SCALE GENOMIC DNA]</scope>
    <source>
        <strain evidence="1">ATCC 43969</strain>
    </source>
</reference>
<gene>
    <name evidence="1" type="ORF">ymoll0001_17180</name>
</gene>
<evidence type="ECO:0000313" key="1">
    <source>
        <dbReference type="EMBL" id="EEQ08899.1"/>
    </source>
</evidence>
<proteinExistence type="predicted"/>
<keyword evidence="2" id="KW-1185">Reference proteome</keyword>
<dbReference type="Proteomes" id="UP000003027">
    <property type="component" value="Unassembled WGS sequence"/>
</dbReference>
<name>A0ABP2E8W5_YERMW</name>
<sequence>MSADVSLNTFVGVSLSVRAKLQPTYNGVWLISIISSDYDDIISIIQ</sequence>
<protein>
    <submittedName>
        <fullName evidence="1">Uncharacterized protein</fullName>
    </submittedName>
</protein>
<accession>A0ABP2E8W5</accession>
<comment type="caution">
    <text evidence="1">The sequence shown here is derived from an EMBL/GenBank/DDBJ whole genome shotgun (WGS) entry which is preliminary data.</text>
</comment>
<organism evidence="1 2">
    <name type="scientific">Yersinia mollaretii (strain ATCC 43969 / DSM 18520 / CIP 103324 / CNY 7263 / WAIP 204)</name>
    <dbReference type="NCBI Taxonomy" id="349967"/>
    <lineage>
        <taxon>Bacteria</taxon>
        <taxon>Pseudomonadati</taxon>
        <taxon>Pseudomonadota</taxon>
        <taxon>Gammaproteobacteria</taxon>
        <taxon>Enterobacterales</taxon>
        <taxon>Yersiniaceae</taxon>
        <taxon>Yersinia</taxon>
    </lineage>
</organism>
<evidence type="ECO:0000313" key="2">
    <source>
        <dbReference type="Proteomes" id="UP000003027"/>
    </source>
</evidence>